<dbReference type="OrthoDB" id="2573925at2759"/>
<feature type="region of interest" description="Disordered" evidence="1">
    <location>
        <begin position="190"/>
        <end position="213"/>
    </location>
</feature>
<dbReference type="Proteomes" id="UP000199727">
    <property type="component" value="Unassembled WGS sequence"/>
</dbReference>
<sequence>MRNLYSYLHFRAHIHHNMRTLTVLISFGLLTSAIAAPGPRPRPPPFFLRDPLSIHRKSFIPPPIGDDELTRTAVKSLPYGLEAEFADDSGLSRFTSSSSTPSSSSSSKGAIVKIEMEAYEAEDAETEDTCANVCGVTRVEGASSEQEALCSPAGLKATYACAQCMDKAWSGTTWENSALAEYERIASACEGNDSSQRPIRRKSSNPGSHFDSP</sequence>
<feature type="signal peptide" evidence="2">
    <location>
        <begin position="1"/>
        <end position="35"/>
    </location>
</feature>
<accession>A0A854QH69</accession>
<evidence type="ECO:0000313" key="4">
    <source>
        <dbReference type="Proteomes" id="UP000199727"/>
    </source>
</evidence>
<proteinExistence type="predicted"/>
<evidence type="ECO:0008006" key="5">
    <source>
        <dbReference type="Google" id="ProtNLM"/>
    </source>
</evidence>
<keyword evidence="2" id="KW-0732">Signal</keyword>
<dbReference type="AlphaFoldDB" id="A0A854QH69"/>
<evidence type="ECO:0000256" key="2">
    <source>
        <dbReference type="SAM" id="SignalP"/>
    </source>
</evidence>
<reference evidence="3 4" key="1">
    <citation type="submission" date="2017-06" db="EMBL/GenBank/DDBJ databases">
        <title>Global population genomics of the pathogenic fungus Cryptococcus neoformans var. grubii.</title>
        <authorList>
            <person name="Cuomo C."/>
            <person name="Litvintseva A."/>
            <person name="Chen Y."/>
            <person name="Young S."/>
            <person name="Zeng Q."/>
            <person name="Chapman S."/>
            <person name="Gujja S."/>
            <person name="Saif S."/>
            <person name="Birren B."/>
        </authorList>
    </citation>
    <scope>NUCLEOTIDE SEQUENCE [LARGE SCALE GENOMIC DNA]</scope>
    <source>
        <strain evidence="3 4">Tu259-1</strain>
    </source>
</reference>
<dbReference type="EMBL" id="AMKT01000028">
    <property type="protein sequence ID" value="OXG24959.1"/>
    <property type="molecule type" value="Genomic_DNA"/>
</dbReference>
<name>A0A854QH69_CRYNE</name>
<feature type="chain" id="PRO_5032391789" description="Glycoprotein" evidence="2">
    <location>
        <begin position="36"/>
        <end position="213"/>
    </location>
</feature>
<evidence type="ECO:0000256" key="1">
    <source>
        <dbReference type="SAM" id="MobiDB-lite"/>
    </source>
</evidence>
<organism evidence="3 4">
    <name type="scientific">Cryptococcus neoformans Tu259-1</name>
    <dbReference type="NCBI Taxonomy" id="1230072"/>
    <lineage>
        <taxon>Eukaryota</taxon>
        <taxon>Fungi</taxon>
        <taxon>Dikarya</taxon>
        <taxon>Basidiomycota</taxon>
        <taxon>Agaricomycotina</taxon>
        <taxon>Tremellomycetes</taxon>
        <taxon>Tremellales</taxon>
        <taxon>Cryptococcaceae</taxon>
        <taxon>Cryptococcus</taxon>
        <taxon>Cryptococcus neoformans species complex</taxon>
    </lineage>
</organism>
<comment type="caution">
    <text evidence="3">The sequence shown here is derived from an EMBL/GenBank/DDBJ whole genome shotgun (WGS) entry which is preliminary data.</text>
</comment>
<evidence type="ECO:0000313" key="3">
    <source>
        <dbReference type="EMBL" id="OXG24959.1"/>
    </source>
</evidence>
<gene>
    <name evidence="3" type="ORF">C361_01960</name>
</gene>
<protein>
    <recommendedName>
        <fullName evidence="5">Glycoprotein</fullName>
    </recommendedName>
</protein>